<protein>
    <recommendedName>
        <fullName evidence="12">Disease resistance protein RPS2</fullName>
    </recommendedName>
</protein>
<dbReference type="EMBL" id="CP126659">
    <property type="protein sequence ID" value="WKA00494.1"/>
    <property type="molecule type" value="Genomic_DNA"/>
</dbReference>
<proteinExistence type="inferred from homology"/>
<dbReference type="SUPFAM" id="SSF52540">
    <property type="entry name" value="P-loop containing nucleoside triphosphate hydrolases"/>
    <property type="match status" value="1"/>
</dbReference>
<name>A0ABY9D0I9_VITVI</name>
<dbReference type="InterPro" id="IPR042197">
    <property type="entry name" value="Apaf_helical"/>
</dbReference>
<evidence type="ECO:0000313" key="11">
    <source>
        <dbReference type="Proteomes" id="UP001227230"/>
    </source>
</evidence>
<comment type="similarity">
    <text evidence="1">Belongs to the disease resistance NB-LRR family.</text>
</comment>
<evidence type="ECO:0000259" key="8">
    <source>
        <dbReference type="Pfam" id="PF23247"/>
    </source>
</evidence>
<keyword evidence="6" id="KW-0175">Coiled coil</keyword>
<evidence type="ECO:0000256" key="6">
    <source>
        <dbReference type="SAM" id="Coils"/>
    </source>
</evidence>
<evidence type="ECO:0000256" key="2">
    <source>
        <dbReference type="ARBA" id="ARBA00022737"/>
    </source>
</evidence>
<dbReference type="InterPro" id="IPR002182">
    <property type="entry name" value="NB-ARC"/>
</dbReference>
<evidence type="ECO:0008006" key="12">
    <source>
        <dbReference type="Google" id="ProtNLM"/>
    </source>
</evidence>
<dbReference type="Pfam" id="PF23559">
    <property type="entry name" value="WHD_DRP"/>
    <property type="match status" value="1"/>
</dbReference>
<keyword evidence="4" id="KW-0611">Plant defense</keyword>
<evidence type="ECO:0000259" key="9">
    <source>
        <dbReference type="Pfam" id="PF23559"/>
    </source>
</evidence>
<dbReference type="PRINTS" id="PR00364">
    <property type="entry name" value="DISEASERSIST"/>
</dbReference>
<dbReference type="SUPFAM" id="SSF52058">
    <property type="entry name" value="L domain-like"/>
    <property type="match status" value="1"/>
</dbReference>
<keyword evidence="3" id="KW-0547">Nucleotide-binding</keyword>
<feature type="domain" description="NB-ARC" evidence="7">
    <location>
        <begin position="154"/>
        <end position="313"/>
    </location>
</feature>
<dbReference type="Pfam" id="PF00931">
    <property type="entry name" value="NB-ARC"/>
    <property type="match status" value="1"/>
</dbReference>
<dbReference type="InterPro" id="IPR057135">
    <property type="entry name" value="At4g27190-like_LRR"/>
</dbReference>
<dbReference type="PANTHER" id="PTHR33463">
    <property type="entry name" value="NB-ARC DOMAIN-CONTAINING PROTEIN-RELATED"/>
    <property type="match status" value="1"/>
</dbReference>
<gene>
    <name evidence="10" type="ORF">VitviT2T_018841</name>
</gene>
<organism evidence="10 11">
    <name type="scientific">Vitis vinifera</name>
    <name type="common">Grape</name>
    <dbReference type="NCBI Taxonomy" id="29760"/>
    <lineage>
        <taxon>Eukaryota</taxon>
        <taxon>Viridiplantae</taxon>
        <taxon>Streptophyta</taxon>
        <taxon>Embryophyta</taxon>
        <taxon>Tracheophyta</taxon>
        <taxon>Spermatophyta</taxon>
        <taxon>Magnoliopsida</taxon>
        <taxon>eudicotyledons</taxon>
        <taxon>Gunneridae</taxon>
        <taxon>Pentapetalae</taxon>
        <taxon>rosids</taxon>
        <taxon>Vitales</taxon>
        <taxon>Vitaceae</taxon>
        <taxon>Viteae</taxon>
        <taxon>Vitis</taxon>
    </lineage>
</organism>
<keyword evidence="5" id="KW-0067">ATP-binding</keyword>
<evidence type="ECO:0000256" key="1">
    <source>
        <dbReference type="ARBA" id="ARBA00008894"/>
    </source>
</evidence>
<dbReference type="Pfam" id="PF23247">
    <property type="entry name" value="LRR_RPS2"/>
    <property type="match status" value="1"/>
</dbReference>
<dbReference type="InterPro" id="IPR032675">
    <property type="entry name" value="LRR_dom_sf"/>
</dbReference>
<dbReference type="InterPro" id="IPR058922">
    <property type="entry name" value="WHD_DRP"/>
</dbReference>
<dbReference type="InterPro" id="IPR027417">
    <property type="entry name" value="P-loop_NTPase"/>
</dbReference>
<dbReference type="InterPro" id="IPR050905">
    <property type="entry name" value="Plant_NBS-LRR"/>
</dbReference>
<sequence length="967" mass="111149">MTDLAGGAAGEIYKDGKRVATFAFSNILYLRDLSRNSKKLTQEATNLKETRKYLEIRRFKTQSGIRDWIATASIILRQVERLETKYNNEKKHRWKLFSLANLSKEMEVKCQEVCSHREKGVFMKETAVMELPEPVQRIPTLKLEENSSLHKVLQHVLRCLEDKEVRRIGIWGKLGTGKTTVLKNLNNHAKVAEMFNVVIYVTVSKKWSEKRVQDAILRRLKLDVVGNANVNEAAWLISEDLKERKCLILLDEVTDMIDLNRIMGIDENPDSKVVLVSRYDDFCKCVMKADELVNVKPLLRTEAWNMFQKIVGPSISNPLIEPLARGVVNECYELPLLIDRVAKTFKKNGEDSVLWDYGLEQLKRWDSIKIYGKDEVLERLQICYDDLEDDEQKVCFLYGALHPQESEIYVDYLLECWKAGGFIKHANDFRSARNRGHTVLNELIKVSLLERSANRKCVKMNKMLRKMALKISSKRTDSKFLVKPHEGLEDFSKKEEWEQAHRISLMNDQLRTLPETLDCRNLLTLLLQRNKCLTSIPELFFKSMCRLQILDLHGTNIVVLPSSLSNLIYLKGLYLNSCSELKEIRSSVEALEHLEVLDIRKTKLKLLQIGSLVWLKCLRLSLCNFDVANYTEAQVSRFDLLEELTIDVGSLEEGWDKIVDPVIKEIVKLKKLTFLRFCFPQVDCLGLFVEKSPVWEDPRLIFHFAVGYHDSAVAHALESIDNPSYKILKLANGDGVNPIVMKVLTKTNALGLIDYKGVSSLSDFGIENMNMIFDCLIEGCSGMKTITYGNGTSKAVLEWLKNLHITNVPELENIWQGPVHAGSLARLTTVTLSNCPKLMKIFSNGMIQQLIQLTHLRVEECHQIEEIIMEFENTQLENQALPKLETLKLIHLPQLTSIWAKDSLEWPSLQEVEISKCFKLKSLPFNKVNATKLRSIEGQQSWWEALEWKGDAIKQRLQPLFIPNQLL</sequence>
<evidence type="ECO:0000313" key="10">
    <source>
        <dbReference type="EMBL" id="WKA00494.1"/>
    </source>
</evidence>
<dbReference type="Proteomes" id="UP001227230">
    <property type="component" value="Chromosome 12"/>
</dbReference>
<evidence type="ECO:0000256" key="4">
    <source>
        <dbReference type="ARBA" id="ARBA00022821"/>
    </source>
</evidence>
<evidence type="ECO:0000256" key="5">
    <source>
        <dbReference type="ARBA" id="ARBA00022840"/>
    </source>
</evidence>
<keyword evidence="2" id="KW-0677">Repeat</keyword>
<accession>A0ABY9D0I9</accession>
<feature type="domain" description="Disease resistance protein winged helix" evidence="9">
    <location>
        <begin position="402"/>
        <end position="468"/>
    </location>
</feature>
<dbReference type="Gene3D" id="3.40.50.300">
    <property type="entry name" value="P-loop containing nucleotide triphosphate hydrolases"/>
    <property type="match status" value="1"/>
</dbReference>
<dbReference type="Gene3D" id="1.10.8.430">
    <property type="entry name" value="Helical domain of apoptotic protease-activating factors"/>
    <property type="match status" value="1"/>
</dbReference>
<evidence type="ECO:0000256" key="3">
    <source>
        <dbReference type="ARBA" id="ARBA00022741"/>
    </source>
</evidence>
<reference evidence="10 11" key="1">
    <citation type="journal article" date="2023" name="Hortic Res">
        <title>The complete reference genome for grapevine (Vitis vinifera L.) genetics and breeding.</title>
        <authorList>
            <person name="Shi X."/>
            <person name="Cao S."/>
            <person name="Wang X."/>
            <person name="Huang S."/>
            <person name="Wang Y."/>
            <person name="Liu Z."/>
            <person name="Liu W."/>
            <person name="Leng X."/>
            <person name="Peng Y."/>
            <person name="Wang N."/>
            <person name="Wang Y."/>
            <person name="Ma Z."/>
            <person name="Xu X."/>
            <person name="Zhang F."/>
            <person name="Xue H."/>
            <person name="Zhong H."/>
            <person name="Wang Y."/>
            <person name="Zhang K."/>
            <person name="Velt A."/>
            <person name="Avia K."/>
            <person name="Holtgrawe D."/>
            <person name="Grimplet J."/>
            <person name="Matus J.T."/>
            <person name="Ware D."/>
            <person name="Wu X."/>
            <person name="Wang H."/>
            <person name="Liu C."/>
            <person name="Fang Y."/>
            <person name="Rustenholz C."/>
            <person name="Cheng Z."/>
            <person name="Xiao H."/>
            <person name="Zhou Y."/>
        </authorList>
    </citation>
    <scope>NUCLEOTIDE SEQUENCE [LARGE SCALE GENOMIC DNA]</scope>
    <source>
        <strain evidence="11">cv. Pinot noir / PN40024</strain>
        <tissue evidence="10">Leaf</tissue>
    </source>
</reference>
<feature type="coiled-coil region" evidence="6">
    <location>
        <begin position="30"/>
        <end position="57"/>
    </location>
</feature>
<feature type="domain" description="Disease resistance protein At4g27190-like leucine-rich repeats" evidence="8">
    <location>
        <begin position="801"/>
        <end position="928"/>
    </location>
</feature>
<dbReference type="PANTHER" id="PTHR33463:SF209">
    <property type="entry name" value="DISEASE RESISTANCE PROTEIN RPS2-LIKE"/>
    <property type="match status" value="1"/>
</dbReference>
<dbReference type="Gene3D" id="3.80.10.10">
    <property type="entry name" value="Ribonuclease Inhibitor"/>
    <property type="match status" value="2"/>
</dbReference>
<evidence type="ECO:0000259" key="7">
    <source>
        <dbReference type="Pfam" id="PF00931"/>
    </source>
</evidence>
<keyword evidence="11" id="KW-1185">Reference proteome</keyword>